<evidence type="ECO:0000259" key="1">
    <source>
        <dbReference type="Pfam" id="PF12770"/>
    </source>
</evidence>
<evidence type="ECO:0000313" key="3">
    <source>
        <dbReference type="Proteomes" id="UP000030671"/>
    </source>
</evidence>
<dbReference type="eggNOG" id="ENOG502S35T">
    <property type="taxonomic scope" value="Eukaryota"/>
</dbReference>
<organism evidence="2 3">
    <name type="scientific">Heterobasidion irregulare (strain TC 32-1)</name>
    <dbReference type="NCBI Taxonomy" id="747525"/>
    <lineage>
        <taxon>Eukaryota</taxon>
        <taxon>Fungi</taxon>
        <taxon>Dikarya</taxon>
        <taxon>Basidiomycota</taxon>
        <taxon>Agaricomycotina</taxon>
        <taxon>Agaricomycetes</taxon>
        <taxon>Russulales</taxon>
        <taxon>Bondarzewiaceae</taxon>
        <taxon>Heterobasidion</taxon>
        <taxon>Heterobasidion annosum species complex</taxon>
    </lineage>
</organism>
<dbReference type="HOGENOM" id="CLU_001305_5_1_1"/>
<dbReference type="KEGG" id="hir:HETIRDRAFT_460496"/>
<keyword evidence="3" id="KW-1185">Reference proteome</keyword>
<evidence type="ECO:0000313" key="2">
    <source>
        <dbReference type="EMBL" id="ETW76997.1"/>
    </source>
</evidence>
<dbReference type="OrthoDB" id="9991317at2759"/>
<proteinExistence type="predicted"/>
<dbReference type="SUPFAM" id="SSF48452">
    <property type="entry name" value="TPR-like"/>
    <property type="match status" value="1"/>
</dbReference>
<accession>W4JTV4</accession>
<sequence>MIQMIVFWRLSKALVAYHDATGDGEVLDKAAGVGRDALRLCGADHPLLAVILALQGTILRQRFVVHGNEEDLKAAWTLACAAVATHEASKGEDQNMMHSVAAKGMCALVMWEDGGKLEDLNAAIAPFRGVAEERRETHPDRAEALFRLGDALKRRYQLQEAKGDLVEAICLCRDALGAETDTRHPRYPFWAAGLAACLLEVAKKEANADALDEAAVWAELAVSLTPEMHPGLAGVMVAWGDVVYASDLDCSERTLSAQQLRTVNIGRSVQARHDILAKSPSESSRAAAHAIREGELEHAIELLEHDRSVIWQQTLRLRPSMDKLHQVSPALAGRLSETIGELDGIMRTQYMTYTFATIDSIRDPDRTERCHREVAERYEDLLAEVRKLDGFDEFMRLTRFADLEGIARDGPVVVVNLCKDRCDALVLTAAYGIRHEELAFAAGSLEEKPAADTMRTMDSGLLKTLRLLWKTIAKPVIEELRAFGPIAERLFWCMAGAADMPIHAAGAYEDGCLNLPDIVVSSYTPTLAALLRARKSAGAKSARILAVAKSETAGFCDLPCAKMEIEVLQEYASLPVTALVDGAVSSAAVLDNLRTHSWVHLCCHGTVDAQQPLLSTLHLGHVGHLNIEALMQARLPQADFAYLSACHTAVGSVARNESMSLAAALQVTGFRSIVATMYSIGDNDGPVVAMEVYKYMFRDGARAARSSDAAVGVHRAARALQRSGAQLFRWVPFIHIGL</sequence>
<feature type="domain" description="CHAT" evidence="1">
    <location>
        <begin position="463"/>
        <end position="737"/>
    </location>
</feature>
<name>W4JTV4_HETIT</name>
<dbReference type="InterPro" id="IPR024983">
    <property type="entry name" value="CHAT_dom"/>
</dbReference>
<protein>
    <recommendedName>
        <fullName evidence="1">CHAT domain-containing protein</fullName>
    </recommendedName>
</protein>
<dbReference type="AlphaFoldDB" id="W4JTV4"/>
<dbReference type="Proteomes" id="UP000030671">
    <property type="component" value="Unassembled WGS sequence"/>
</dbReference>
<dbReference type="GeneID" id="20677078"/>
<dbReference type="InterPro" id="IPR011990">
    <property type="entry name" value="TPR-like_helical_dom_sf"/>
</dbReference>
<reference evidence="2 3" key="1">
    <citation type="journal article" date="2012" name="New Phytol.">
        <title>Insight into trade-off between wood decay and parasitism from the genome of a fungal forest pathogen.</title>
        <authorList>
            <person name="Olson A."/>
            <person name="Aerts A."/>
            <person name="Asiegbu F."/>
            <person name="Belbahri L."/>
            <person name="Bouzid O."/>
            <person name="Broberg A."/>
            <person name="Canback B."/>
            <person name="Coutinho P.M."/>
            <person name="Cullen D."/>
            <person name="Dalman K."/>
            <person name="Deflorio G."/>
            <person name="van Diepen L.T."/>
            <person name="Dunand C."/>
            <person name="Duplessis S."/>
            <person name="Durling M."/>
            <person name="Gonthier P."/>
            <person name="Grimwood J."/>
            <person name="Fossdal C.G."/>
            <person name="Hansson D."/>
            <person name="Henrissat B."/>
            <person name="Hietala A."/>
            <person name="Himmelstrand K."/>
            <person name="Hoffmeister D."/>
            <person name="Hogberg N."/>
            <person name="James T.Y."/>
            <person name="Karlsson M."/>
            <person name="Kohler A."/>
            <person name="Kues U."/>
            <person name="Lee Y.H."/>
            <person name="Lin Y.C."/>
            <person name="Lind M."/>
            <person name="Lindquist E."/>
            <person name="Lombard V."/>
            <person name="Lucas S."/>
            <person name="Lunden K."/>
            <person name="Morin E."/>
            <person name="Murat C."/>
            <person name="Park J."/>
            <person name="Raffaello T."/>
            <person name="Rouze P."/>
            <person name="Salamov A."/>
            <person name="Schmutz J."/>
            <person name="Solheim H."/>
            <person name="Stahlberg J."/>
            <person name="Velez H."/>
            <person name="de Vries R.P."/>
            <person name="Wiebenga A."/>
            <person name="Woodward S."/>
            <person name="Yakovlev I."/>
            <person name="Garbelotto M."/>
            <person name="Martin F."/>
            <person name="Grigoriev I.V."/>
            <person name="Stenlid J."/>
        </authorList>
    </citation>
    <scope>NUCLEOTIDE SEQUENCE [LARGE SCALE GENOMIC DNA]</scope>
    <source>
        <strain evidence="2 3">TC 32-1</strain>
    </source>
</reference>
<dbReference type="InParanoid" id="W4JTV4"/>
<dbReference type="EMBL" id="KI925463">
    <property type="protein sequence ID" value="ETW76997.1"/>
    <property type="molecule type" value="Genomic_DNA"/>
</dbReference>
<dbReference type="Pfam" id="PF12770">
    <property type="entry name" value="CHAT"/>
    <property type="match status" value="1"/>
</dbReference>
<dbReference type="RefSeq" id="XP_009550554.1">
    <property type="nucleotide sequence ID" value="XM_009552259.1"/>
</dbReference>
<gene>
    <name evidence="2" type="ORF">HETIRDRAFT_460496</name>
</gene>
<dbReference type="Gene3D" id="1.25.40.10">
    <property type="entry name" value="Tetratricopeptide repeat domain"/>
    <property type="match status" value="1"/>
</dbReference>